<gene>
    <name evidence="1" type="ORF">OCU04_003944</name>
</gene>
<name>A0A9X0AT22_9HELO</name>
<accession>A0A9X0AT22</accession>
<reference evidence="1" key="1">
    <citation type="submission" date="2022-11" db="EMBL/GenBank/DDBJ databases">
        <title>Genome Resource of Sclerotinia nivalis Strain SnTB1, a Plant Pathogen Isolated from American Ginseng.</title>
        <authorList>
            <person name="Fan S."/>
        </authorList>
    </citation>
    <scope>NUCLEOTIDE SEQUENCE</scope>
    <source>
        <strain evidence="1">SnTB1</strain>
    </source>
</reference>
<proteinExistence type="predicted"/>
<protein>
    <submittedName>
        <fullName evidence="1">Uncharacterized protein</fullName>
    </submittedName>
</protein>
<dbReference type="OrthoDB" id="3563612at2759"/>
<comment type="caution">
    <text evidence="1">The sequence shown here is derived from an EMBL/GenBank/DDBJ whole genome shotgun (WGS) entry which is preliminary data.</text>
</comment>
<evidence type="ECO:0000313" key="1">
    <source>
        <dbReference type="EMBL" id="KAJ8068384.1"/>
    </source>
</evidence>
<dbReference type="Proteomes" id="UP001152300">
    <property type="component" value="Unassembled WGS sequence"/>
</dbReference>
<organism evidence="1 2">
    <name type="scientific">Sclerotinia nivalis</name>
    <dbReference type="NCBI Taxonomy" id="352851"/>
    <lineage>
        <taxon>Eukaryota</taxon>
        <taxon>Fungi</taxon>
        <taxon>Dikarya</taxon>
        <taxon>Ascomycota</taxon>
        <taxon>Pezizomycotina</taxon>
        <taxon>Leotiomycetes</taxon>
        <taxon>Helotiales</taxon>
        <taxon>Sclerotiniaceae</taxon>
        <taxon>Sclerotinia</taxon>
    </lineage>
</organism>
<sequence length="70" mass="7787">MDCVHLAEYGESIVGAPFVFSSLDVDEDLSNETDVIGVNPSDIGHFSVQIYRRKMEEFRANIPTKPQTGL</sequence>
<dbReference type="AlphaFoldDB" id="A0A9X0AT22"/>
<evidence type="ECO:0000313" key="2">
    <source>
        <dbReference type="Proteomes" id="UP001152300"/>
    </source>
</evidence>
<dbReference type="EMBL" id="JAPEIS010000003">
    <property type="protein sequence ID" value="KAJ8068384.1"/>
    <property type="molecule type" value="Genomic_DNA"/>
</dbReference>
<keyword evidence="2" id="KW-1185">Reference proteome</keyword>